<proteinExistence type="inferred from homology"/>
<gene>
    <name evidence="4" type="ORF">SAMN04488238_1209</name>
</gene>
<reference evidence="4 5" key="1">
    <citation type="submission" date="2016-10" db="EMBL/GenBank/DDBJ databases">
        <authorList>
            <person name="de Groot N.N."/>
        </authorList>
    </citation>
    <scope>NUCLEOTIDE SEQUENCE [LARGE SCALE GENOMIC DNA]</scope>
    <source>
        <strain evidence="4 5">CGMCC 1.8894</strain>
    </source>
</reference>
<accession>A0A1H3ECT6</accession>
<keyword evidence="5" id="KW-1185">Reference proteome</keyword>
<dbReference type="Proteomes" id="UP000198539">
    <property type="component" value="Unassembled WGS sequence"/>
</dbReference>
<evidence type="ECO:0000313" key="4">
    <source>
        <dbReference type="EMBL" id="SDX76526.1"/>
    </source>
</evidence>
<dbReference type="EMBL" id="FNOM01000020">
    <property type="protein sequence ID" value="SDX76526.1"/>
    <property type="molecule type" value="Genomic_DNA"/>
</dbReference>
<evidence type="ECO:0000256" key="3">
    <source>
        <dbReference type="SAM" id="SignalP"/>
    </source>
</evidence>
<dbReference type="RefSeq" id="WP_092892287.1">
    <property type="nucleotide sequence ID" value="NZ_CP061500.1"/>
</dbReference>
<dbReference type="OrthoDB" id="9815808at2"/>
<evidence type="ECO:0000256" key="1">
    <source>
        <dbReference type="ARBA" id="ARBA00006135"/>
    </source>
</evidence>
<name>A0A1H3ECT6_9RHOB</name>
<organism evidence="4 5">
    <name type="scientific">Roseicitreum antarcticum</name>
    <dbReference type="NCBI Taxonomy" id="564137"/>
    <lineage>
        <taxon>Bacteria</taxon>
        <taxon>Pseudomonadati</taxon>
        <taxon>Pseudomonadota</taxon>
        <taxon>Alphaproteobacteria</taxon>
        <taxon>Rhodobacterales</taxon>
        <taxon>Paracoccaceae</taxon>
        <taxon>Roseicitreum</taxon>
    </lineage>
</organism>
<evidence type="ECO:0000256" key="2">
    <source>
        <dbReference type="ARBA" id="ARBA00022729"/>
    </source>
</evidence>
<dbReference type="Gene3D" id="2.60.40.2500">
    <property type="match status" value="1"/>
</dbReference>
<protein>
    <submittedName>
        <fullName evidence="4">Type IV secretion system protein VirB9</fullName>
    </submittedName>
</protein>
<sequence length="243" mass="26439">MIIRPPATISSLRSFCRLLLGVAALCIAASAALAENTPRRGPLDNRVRIATWAEGQVYRVVTTLTRVTTVEFGTGETIQSIIAGDTVGFQFDGVPGGRAFAIKPTASGVATNITVYTNRRSYYFHVVEARETPHYVVQFRYPETRTPPTRAVAADAPNANYAVSSQKEFTPTAVWDDGTFTYFRFARNAPVPAIFRYANGAERAVNSTAQADGVIRVSGVNRQWVLRLGEDEVCIQDSTGPAS</sequence>
<dbReference type="AlphaFoldDB" id="A0A1H3ECT6"/>
<dbReference type="InterPro" id="IPR010258">
    <property type="entry name" value="Conjugal_tfr_TrbG/VirB9/CagX"/>
</dbReference>
<feature type="chain" id="PRO_5011524436" evidence="3">
    <location>
        <begin position="35"/>
        <end position="243"/>
    </location>
</feature>
<comment type="similarity">
    <text evidence="1">Belongs to the TrbG/VirB9 family.</text>
</comment>
<feature type="signal peptide" evidence="3">
    <location>
        <begin position="1"/>
        <end position="34"/>
    </location>
</feature>
<keyword evidence="2 3" id="KW-0732">Signal</keyword>
<dbReference type="STRING" id="564137.SAMN04488238_1209"/>
<dbReference type="InterPro" id="IPR038161">
    <property type="entry name" value="VirB9/CagX/TrbG_C_sf"/>
</dbReference>
<dbReference type="InterPro" id="IPR033645">
    <property type="entry name" value="VirB9/CagX/TrbG_C"/>
</dbReference>
<dbReference type="Pfam" id="PF03524">
    <property type="entry name" value="CagX"/>
    <property type="match status" value="1"/>
</dbReference>
<dbReference type="CDD" id="cd06911">
    <property type="entry name" value="VirB9_CagX_TrbG"/>
    <property type="match status" value="1"/>
</dbReference>
<evidence type="ECO:0000313" key="5">
    <source>
        <dbReference type="Proteomes" id="UP000198539"/>
    </source>
</evidence>